<evidence type="ECO:0000313" key="1">
    <source>
        <dbReference type="EMBL" id="MED6137922.1"/>
    </source>
</evidence>
<comment type="caution">
    <text evidence="1">The sequence shown here is derived from an EMBL/GenBank/DDBJ whole genome shotgun (WGS) entry which is preliminary data.</text>
</comment>
<gene>
    <name evidence="1" type="ORF">PIB30_069527</name>
</gene>
<reference evidence="1 2" key="1">
    <citation type="journal article" date="2023" name="Plants (Basel)">
        <title>Bridging the Gap: Combining Genomics and Transcriptomics Approaches to Understand Stylosanthes scabra, an Orphan Legume from the Brazilian Caatinga.</title>
        <authorList>
            <person name="Ferreira-Neto J.R.C."/>
            <person name="da Silva M.D."/>
            <person name="Binneck E."/>
            <person name="de Melo N.F."/>
            <person name="da Silva R.H."/>
            <person name="de Melo A.L.T.M."/>
            <person name="Pandolfi V."/>
            <person name="Bustamante F.O."/>
            <person name="Brasileiro-Vidal A.C."/>
            <person name="Benko-Iseppon A.M."/>
        </authorList>
    </citation>
    <scope>NUCLEOTIDE SEQUENCE [LARGE SCALE GENOMIC DNA]</scope>
    <source>
        <tissue evidence="1">Leaves</tissue>
    </source>
</reference>
<dbReference type="Proteomes" id="UP001341840">
    <property type="component" value="Unassembled WGS sequence"/>
</dbReference>
<name>A0ABU6SNS3_9FABA</name>
<evidence type="ECO:0000313" key="2">
    <source>
        <dbReference type="Proteomes" id="UP001341840"/>
    </source>
</evidence>
<accession>A0ABU6SNS3</accession>
<sequence>MLKYRFVPNVWESRSPSLLTCTQSQSRPQLAFLFSSIFRLRRHWFRVQPPPLSLYHSLPVQPLSSPSLPSLCRHTFSSLVGAVRRADDCKTCIVVGMNRGLHTLELLDG</sequence>
<organism evidence="1 2">
    <name type="scientific">Stylosanthes scabra</name>
    <dbReference type="NCBI Taxonomy" id="79078"/>
    <lineage>
        <taxon>Eukaryota</taxon>
        <taxon>Viridiplantae</taxon>
        <taxon>Streptophyta</taxon>
        <taxon>Embryophyta</taxon>
        <taxon>Tracheophyta</taxon>
        <taxon>Spermatophyta</taxon>
        <taxon>Magnoliopsida</taxon>
        <taxon>eudicotyledons</taxon>
        <taxon>Gunneridae</taxon>
        <taxon>Pentapetalae</taxon>
        <taxon>rosids</taxon>
        <taxon>fabids</taxon>
        <taxon>Fabales</taxon>
        <taxon>Fabaceae</taxon>
        <taxon>Papilionoideae</taxon>
        <taxon>50 kb inversion clade</taxon>
        <taxon>dalbergioids sensu lato</taxon>
        <taxon>Dalbergieae</taxon>
        <taxon>Pterocarpus clade</taxon>
        <taxon>Stylosanthes</taxon>
    </lineage>
</organism>
<proteinExistence type="predicted"/>
<protein>
    <submittedName>
        <fullName evidence="1">Uncharacterized protein</fullName>
    </submittedName>
</protein>
<dbReference type="EMBL" id="JASCZI010061180">
    <property type="protein sequence ID" value="MED6137922.1"/>
    <property type="molecule type" value="Genomic_DNA"/>
</dbReference>
<keyword evidence="2" id="KW-1185">Reference proteome</keyword>